<dbReference type="GO" id="GO:0007062">
    <property type="term" value="P:sister chromatid cohesion"/>
    <property type="evidence" value="ECO:0007669"/>
    <property type="project" value="InterPro"/>
</dbReference>
<comment type="subcellular location">
    <subcellularLocation>
        <location evidence="1">Nucleus</location>
    </subcellularLocation>
</comment>
<dbReference type="GO" id="GO:0005634">
    <property type="term" value="C:nucleus"/>
    <property type="evidence" value="ECO:0007669"/>
    <property type="project" value="UniProtKB-SubCell"/>
</dbReference>
<feature type="domain" description="Rad21/Rec8-like protein N-terminal" evidence="4">
    <location>
        <begin position="22"/>
        <end position="110"/>
    </location>
</feature>
<name>A0A0C7N7U0_9SACH</name>
<feature type="region of interest" description="Disordered" evidence="3">
    <location>
        <begin position="498"/>
        <end position="519"/>
    </location>
</feature>
<dbReference type="AlphaFoldDB" id="A0A0C7N7U0"/>
<evidence type="ECO:0000256" key="1">
    <source>
        <dbReference type="ARBA" id="ARBA00004123"/>
    </source>
</evidence>
<keyword evidence="2" id="KW-0539">Nucleus</keyword>
<dbReference type="Proteomes" id="UP000054304">
    <property type="component" value="Unassembled WGS sequence"/>
</dbReference>
<dbReference type="RefSeq" id="XP_022630175.1">
    <property type="nucleotide sequence ID" value="XM_022770879.1"/>
</dbReference>
<sequence length="668" mass="75363">MSTPDQRGLRIQRVNGLPEAYSGVSTVWLLSTLGGSRNINTVGIKKKDILSVSIPMTCESLLQHKSDYTLKSASSLLYGVTVCYSKKTDYVLADVNSVKTQLHRQLFESTRKSAGLVTSVNQHTIFDGVHEYRDLREFQEMQSAAAHGRRYNNAILMDDPAFDINHLNDISFLYGDKRSKGSSASLIHQRDMLDELKNGYSYETGPNVGSIEARYTNNRDYLRNPEFSSLDADLRLDFDDVLSENEMGSTKARSVNSFDQSDQDDFDLLFDREKVGNANFEELPDLDLLASDQDNDENPDNRILSQKWQERNVHTNKRRKVVRGVPDMIHLKIDESTGLGNGVLRENSDRYCAIMDSKMRVVKVQPDEASNPARWKGTLLEAEGPAFLRLCYARLLFAADADPDASSFEHGSLSVDEIERGRQKMRSLPPSRSNSSVASAERGRRMGPEILQRSGSDENMESFDLPDLQEIDEYVEPINREDVFDGVREDFMRIDLQLPPSSFGRSSSRTESGSRDQIEELRRMHSERRAHRNITLQGVEDIDESSEQHEPVDTGLRGSTQNQVLDNQSRRFFDYILERASFAGKTTKSHPPFTKKLLFEDIIPSNFRTEGYISDEANNSAPSVTRKVAANAFLSLLQLASKSCVDIDHFDPRTQFSGLSGTDILVCI</sequence>
<evidence type="ECO:0000313" key="6">
    <source>
        <dbReference type="Proteomes" id="UP000054304"/>
    </source>
</evidence>
<evidence type="ECO:0000256" key="3">
    <source>
        <dbReference type="SAM" id="MobiDB-lite"/>
    </source>
</evidence>
<dbReference type="GO" id="GO:0003682">
    <property type="term" value="F:chromatin binding"/>
    <property type="evidence" value="ECO:0007669"/>
    <property type="project" value="TreeGrafter"/>
</dbReference>
<dbReference type="CDD" id="cd21790">
    <property type="entry name" value="Rad21_Rec8_M_ScRec8p-like"/>
    <property type="match status" value="1"/>
</dbReference>
<reference evidence="5 6" key="1">
    <citation type="submission" date="2014-12" db="EMBL/GenBank/DDBJ databases">
        <authorList>
            <person name="Neuveglise Cecile"/>
        </authorList>
    </citation>
    <scope>NUCLEOTIDE SEQUENCE [LARGE SCALE GENOMIC DNA]</scope>
    <source>
        <strain evidence="5 6">CBS 12615</strain>
    </source>
</reference>
<proteinExistence type="predicted"/>
<evidence type="ECO:0000259" key="4">
    <source>
        <dbReference type="Pfam" id="PF04825"/>
    </source>
</evidence>
<keyword evidence="6" id="KW-1185">Reference proteome</keyword>
<dbReference type="STRING" id="1245769.A0A0C7N7U0"/>
<dbReference type="HOGENOM" id="CLU_399675_0_0_1"/>
<organism evidence="5 6">
    <name type="scientific">Lachancea lanzarotensis</name>
    <dbReference type="NCBI Taxonomy" id="1245769"/>
    <lineage>
        <taxon>Eukaryota</taxon>
        <taxon>Fungi</taxon>
        <taxon>Dikarya</taxon>
        <taxon>Ascomycota</taxon>
        <taxon>Saccharomycotina</taxon>
        <taxon>Saccharomycetes</taxon>
        <taxon>Saccharomycetales</taxon>
        <taxon>Saccharomycetaceae</taxon>
        <taxon>Lachancea</taxon>
    </lineage>
</organism>
<dbReference type="PANTHER" id="PTHR12585">
    <property type="entry name" value="SCC1 / RAD21 FAMILY MEMBER"/>
    <property type="match status" value="1"/>
</dbReference>
<feature type="region of interest" description="Disordered" evidence="3">
    <location>
        <begin position="421"/>
        <end position="446"/>
    </location>
</feature>
<dbReference type="GO" id="GO:0008278">
    <property type="term" value="C:cohesin complex"/>
    <property type="evidence" value="ECO:0007669"/>
    <property type="project" value="InterPro"/>
</dbReference>
<dbReference type="InterPro" id="IPR039781">
    <property type="entry name" value="Rad21/Rec8-like"/>
</dbReference>
<dbReference type="GeneID" id="34687486"/>
<evidence type="ECO:0000256" key="2">
    <source>
        <dbReference type="ARBA" id="ARBA00023242"/>
    </source>
</evidence>
<feature type="region of interest" description="Disordered" evidence="3">
    <location>
        <begin position="538"/>
        <end position="561"/>
    </location>
</feature>
<dbReference type="Pfam" id="PF04825">
    <property type="entry name" value="Rad21_Rec8_N"/>
    <property type="match status" value="1"/>
</dbReference>
<dbReference type="EMBL" id="LN736368">
    <property type="protein sequence ID" value="CEP63963.1"/>
    <property type="molecule type" value="Genomic_DNA"/>
</dbReference>
<gene>
    <name evidence="5" type="ORF">LALA0_S09e06458g</name>
</gene>
<feature type="compositionally biased region" description="Low complexity" evidence="3">
    <location>
        <begin position="501"/>
        <end position="511"/>
    </location>
</feature>
<dbReference type="InterPro" id="IPR006910">
    <property type="entry name" value="Rad21_Rec8_N"/>
</dbReference>
<dbReference type="OrthoDB" id="5427633at2759"/>
<dbReference type="GO" id="GO:0006302">
    <property type="term" value="P:double-strand break repair"/>
    <property type="evidence" value="ECO:0007669"/>
    <property type="project" value="TreeGrafter"/>
</dbReference>
<evidence type="ECO:0000313" key="5">
    <source>
        <dbReference type="EMBL" id="CEP63963.1"/>
    </source>
</evidence>
<protein>
    <submittedName>
        <fullName evidence="5">LALA0S09e06458g1_1</fullName>
    </submittedName>
</protein>
<dbReference type="PANTHER" id="PTHR12585:SF51">
    <property type="entry name" value="MEIOTIC RECOMBINATION PROTEIN REC8"/>
    <property type="match status" value="1"/>
</dbReference>
<accession>A0A0C7N7U0</accession>